<dbReference type="InterPro" id="IPR040079">
    <property type="entry name" value="Glutathione_S-Trfase"/>
</dbReference>
<dbReference type="InterPro" id="IPR010987">
    <property type="entry name" value="Glutathione-S-Trfase_C-like"/>
</dbReference>
<dbReference type="FunFam" id="3.40.30.10:FF:000156">
    <property type="entry name" value="Glutathione S-transferase 1"/>
    <property type="match status" value="1"/>
</dbReference>
<dbReference type="InterPro" id="IPR036282">
    <property type="entry name" value="Glutathione-S-Trfase_C_sf"/>
</dbReference>
<dbReference type="EMBL" id="ADVL01000172">
    <property type="protein sequence ID" value="EFH12742.1"/>
    <property type="molecule type" value="Genomic_DNA"/>
</dbReference>
<feature type="domain" description="GST C-terminal" evidence="6">
    <location>
        <begin position="91"/>
        <end position="223"/>
    </location>
</feature>
<dbReference type="SFLD" id="SFLDG01150">
    <property type="entry name" value="Main.1:_Beta-like"/>
    <property type="match status" value="1"/>
</dbReference>
<comment type="caution">
    <text evidence="7">The sequence shown here is derived from an EMBL/GenBank/DDBJ whole genome shotgun (WGS) entry which is preliminary data.</text>
</comment>
<dbReference type="Gene3D" id="3.40.30.10">
    <property type="entry name" value="Glutaredoxin"/>
    <property type="match status" value="1"/>
</dbReference>
<keyword evidence="8" id="KW-1185">Reference proteome</keyword>
<dbReference type="SFLD" id="SFLDS00019">
    <property type="entry name" value="Glutathione_Transferase_(cytos"/>
    <property type="match status" value="1"/>
</dbReference>
<dbReference type="SFLD" id="SFLDG00358">
    <property type="entry name" value="Main_(cytGST)"/>
    <property type="match status" value="1"/>
</dbReference>
<dbReference type="GO" id="GO:0005737">
    <property type="term" value="C:cytoplasm"/>
    <property type="evidence" value="ECO:0007669"/>
    <property type="project" value="UniProtKB-ARBA"/>
</dbReference>
<evidence type="ECO:0000256" key="1">
    <source>
        <dbReference type="ARBA" id="ARBA00012452"/>
    </source>
</evidence>
<dbReference type="Pfam" id="PF02798">
    <property type="entry name" value="GST_N"/>
    <property type="match status" value="1"/>
</dbReference>
<evidence type="ECO:0000259" key="5">
    <source>
        <dbReference type="PROSITE" id="PS50404"/>
    </source>
</evidence>
<dbReference type="RefSeq" id="WP_007004091.1">
    <property type="nucleotide sequence ID" value="NZ_GG770778.1"/>
</dbReference>
<protein>
    <recommendedName>
        <fullName evidence="1">glutathione transferase</fullName>
        <ecNumber evidence="1">2.5.1.18</ecNumber>
    </recommendedName>
</protein>
<dbReference type="InterPro" id="IPR004045">
    <property type="entry name" value="Glutathione_S-Trfase_N"/>
</dbReference>
<dbReference type="Proteomes" id="UP000005324">
    <property type="component" value="Unassembled WGS sequence"/>
</dbReference>
<dbReference type="InterPro" id="IPR004046">
    <property type="entry name" value="GST_C"/>
</dbReference>
<dbReference type="CDD" id="cd03189">
    <property type="entry name" value="GST_C_GTT1_like"/>
    <property type="match status" value="1"/>
</dbReference>
<evidence type="ECO:0000259" key="6">
    <source>
        <dbReference type="PROSITE" id="PS50405"/>
    </source>
</evidence>
<keyword evidence="2 7" id="KW-0808">Transferase</keyword>
<comment type="similarity">
    <text evidence="4">Belongs to the GST superfamily.</text>
</comment>
<comment type="catalytic activity">
    <reaction evidence="3">
        <text>RX + glutathione = an S-substituted glutathione + a halide anion + H(+)</text>
        <dbReference type="Rhea" id="RHEA:16437"/>
        <dbReference type="ChEBI" id="CHEBI:15378"/>
        <dbReference type="ChEBI" id="CHEBI:16042"/>
        <dbReference type="ChEBI" id="CHEBI:17792"/>
        <dbReference type="ChEBI" id="CHEBI:57925"/>
        <dbReference type="ChEBI" id="CHEBI:90779"/>
        <dbReference type="EC" id="2.5.1.18"/>
    </reaction>
</comment>
<dbReference type="SUPFAM" id="SSF47616">
    <property type="entry name" value="GST C-terminal domain-like"/>
    <property type="match status" value="1"/>
</dbReference>
<dbReference type="CDD" id="cd03046">
    <property type="entry name" value="GST_N_GTT1_like"/>
    <property type="match status" value="1"/>
</dbReference>
<dbReference type="AlphaFoldDB" id="D5RIX2"/>
<dbReference type="PROSITE" id="PS50404">
    <property type="entry name" value="GST_NTER"/>
    <property type="match status" value="1"/>
</dbReference>
<dbReference type="Gene3D" id="1.20.1050.10">
    <property type="match status" value="1"/>
</dbReference>
<dbReference type="EC" id="2.5.1.18" evidence="1"/>
<dbReference type="GO" id="GO:0004364">
    <property type="term" value="F:glutathione transferase activity"/>
    <property type="evidence" value="ECO:0007669"/>
    <property type="project" value="UniProtKB-EC"/>
</dbReference>
<evidence type="ECO:0000256" key="4">
    <source>
        <dbReference type="RuleBase" id="RU003494"/>
    </source>
</evidence>
<dbReference type="Pfam" id="PF00043">
    <property type="entry name" value="GST_C"/>
    <property type="match status" value="1"/>
</dbReference>
<reference evidence="7 8" key="1">
    <citation type="submission" date="2010-04" db="EMBL/GenBank/DDBJ databases">
        <authorList>
            <person name="Qin X."/>
            <person name="Bachman B."/>
            <person name="Battles P."/>
            <person name="Bell A."/>
            <person name="Bess C."/>
            <person name="Bickham C."/>
            <person name="Chaboub L."/>
            <person name="Chen D."/>
            <person name="Coyle M."/>
            <person name="Deiros D.R."/>
            <person name="Dinh H."/>
            <person name="Forbes L."/>
            <person name="Fowler G."/>
            <person name="Francisco L."/>
            <person name="Fu Q."/>
            <person name="Gubbala S."/>
            <person name="Hale W."/>
            <person name="Han Y."/>
            <person name="Hemphill L."/>
            <person name="Highlander S.K."/>
            <person name="Hirani K."/>
            <person name="Hogues M."/>
            <person name="Jackson L."/>
            <person name="Jakkamsetti A."/>
            <person name="Javaid M."/>
            <person name="Jiang H."/>
            <person name="Korchina V."/>
            <person name="Kovar C."/>
            <person name="Lara F."/>
            <person name="Lee S."/>
            <person name="Mata R."/>
            <person name="Mathew T."/>
            <person name="Moen C."/>
            <person name="Morales K."/>
            <person name="Munidasa M."/>
            <person name="Nazareth L."/>
            <person name="Ngo R."/>
            <person name="Nguyen L."/>
            <person name="Okwuonu G."/>
            <person name="Ongeri F."/>
            <person name="Patil S."/>
            <person name="Petrosino J."/>
            <person name="Pham C."/>
            <person name="Pham P."/>
            <person name="Pu L.-L."/>
            <person name="Puazo M."/>
            <person name="Raj R."/>
            <person name="Reid J."/>
            <person name="Rouhana J."/>
            <person name="Saada N."/>
            <person name="Shang Y."/>
            <person name="Simmons D."/>
            <person name="Thornton R."/>
            <person name="Warren J."/>
            <person name="Weissenberger G."/>
            <person name="Zhang J."/>
            <person name="Zhang L."/>
            <person name="Zhou C."/>
            <person name="Zhu D."/>
            <person name="Muzny D."/>
            <person name="Worley K."/>
            <person name="Gibbs R."/>
        </authorList>
    </citation>
    <scope>NUCLEOTIDE SEQUENCE [LARGE SCALE GENOMIC DNA]</scope>
    <source>
        <strain evidence="7 8">ATCC 49957</strain>
    </source>
</reference>
<dbReference type="PANTHER" id="PTHR44051">
    <property type="entry name" value="GLUTATHIONE S-TRANSFERASE-RELATED"/>
    <property type="match status" value="1"/>
</dbReference>
<name>D5RIX2_9PROT</name>
<dbReference type="PANTHER" id="PTHR44051:SF9">
    <property type="entry name" value="GLUTATHIONE S-TRANSFERASE 1"/>
    <property type="match status" value="1"/>
</dbReference>
<accession>D5RIX2</accession>
<evidence type="ECO:0000313" key="8">
    <source>
        <dbReference type="Proteomes" id="UP000005324"/>
    </source>
</evidence>
<gene>
    <name evidence="7" type="primary">gst11</name>
    <name evidence="7" type="ORF">HMPREF0731_1032</name>
</gene>
<dbReference type="SUPFAM" id="SSF52833">
    <property type="entry name" value="Thioredoxin-like"/>
    <property type="match status" value="1"/>
</dbReference>
<sequence length="223" mass="24942">MTEPTLTVHHLNNSRSQRVLWLLEELEVPYALKLYQRDPKTMRAPPELREVHPLGKAPVVTDGPHTLAETGAILEYILDRHDTRGLRPAPGTQAHLDYRYWLHFAEGSAMPPLVMTLVLRRVPSQLPFLLRPIGRAIGKGVEKGFLGPQVAGNLALMESALERGWFAGDSFSAADVQMSFPVEATAARFGLQPYPKLADWLQRIQARPAYRRALEKGGPYAYA</sequence>
<evidence type="ECO:0000256" key="2">
    <source>
        <dbReference type="ARBA" id="ARBA00022679"/>
    </source>
</evidence>
<organism evidence="7 8">
    <name type="scientific">Pseudoroseomonas cervicalis ATCC 49957</name>
    <dbReference type="NCBI Taxonomy" id="525371"/>
    <lineage>
        <taxon>Bacteria</taxon>
        <taxon>Pseudomonadati</taxon>
        <taxon>Pseudomonadota</taxon>
        <taxon>Alphaproteobacteria</taxon>
        <taxon>Acetobacterales</taxon>
        <taxon>Roseomonadaceae</taxon>
        <taxon>Roseomonas</taxon>
    </lineage>
</organism>
<evidence type="ECO:0000256" key="3">
    <source>
        <dbReference type="ARBA" id="ARBA00047960"/>
    </source>
</evidence>
<dbReference type="PROSITE" id="PS50405">
    <property type="entry name" value="GST_CTER"/>
    <property type="match status" value="1"/>
</dbReference>
<proteinExistence type="inferred from homology"/>
<dbReference type="HOGENOM" id="CLU_011226_15_5_5"/>
<feature type="domain" description="GST N-terminal" evidence="5">
    <location>
        <begin position="3"/>
        <end position="85"/>
    </location>
</feature>
<dbReference type="InterPro" id="IPR036249">
    <property type="entry name" value="Thioredoxin-like_sf"/>
</dbReference>
<dbReference type="GO" id="GO:0004601">
    <property type="term" value="F:peroxidase activity"/>
    <property type="evidence" value="ECO:0007669"/>
    <property type="project" value="UniProtKB-ARBA"/>
</dbReference>
<evidence type="ECO:0000313" key="7">
    <source>
        <dbReference type="EMBL" id="EFH12742.1"/>
    </source>
</evidence>